<gene>
    <name evidence="1" type="ORF">cpu_01180</name>
</gene>
<accession>A0A1L8CRQ9</accession>
<dbReference type="OrthoDB" id="2739959at2"/>
<evidence type="ECO:0000313" key="1">
    <source>
        <dbReference type="EMBL" id="GAV21608.1"/>
    </source>
</evidence>
<reference evidence="2" key="1">
    <citation type="submission" date="2016-12" db="EMBL/GenBank/DDBJ databases">
        <title>Draft Genome Sequences od Carboxydothermus pertinax and islandicus, Hydrogenogenic Carboxydotrophic Bacteria.</title>
        <authorList>
            <person name="Fukuyama Y."/>
            <person name="Ohmae K."/>
            <person name="Yoneda Y."/>
            <person name="Yoshida T."/>
            <person name="Sako Y."/>
        </authorList>
    </citation>
    <scope>NUCLEOTIDE SEQUENCE [LARGE SCALE GENOMIC DNA]</scope>
    <source>
        <strain evidence="2">Ug1</strain>
    </source>
</reference>
<dbReference type="RefSeq" id="WP_075858059.1">
    <property type="nucleotide sequence ID" value="NZ_BDJK01000003.1"/>
</dbReference>
<evidence type="ECO:0000313" key="2">
    <source>
        <dbReference type="Proteomes" id="UP000187485"/>
    </source>
</evidence>
<dbReference type="STRING" id="870242.cpu_01180"/>
<protein>
    <submittedName>
        <fullName evidence="1">Uncharacterized protein</fullName>
    </submittedName>
</protein>
<dbReference type="AlphaFoldDB" id="A0A1L8CRQ9"/>
<sequence>MSGKNTKSAPKSERIIYCGPNIPGGILQRYTVYKGGLPSHLGELFEKCPAVKRLFVSVEDLARVETAIATKGTPEHSAFQEVLQFTMKGGA</sequence>
<keyword evidence="2" id="KW-1185">Reference proteome</keyword>
<proteinExistence type="predicted"/>
<comment type="caution">
    <text evidence="1">The sequence shown here is derived from an EMBL/GenBank/DDBJ whole genome shotgun (WGS) entry which is preliminary data.</text>
</comment>
<dbReference type="Proteomes" id="UP000187485">
    <property type="component" value="Unassembled WGS sequence"/>
</dbReference>
<name>A0A1L8CRQ9_9THEO</name>
<dbReference type="EMBL" id="BDJK01000003">
    <property type="protein sequence ID" value="GAV21608.1"/>
    <property type="molecule type" value="Genomic_DNA"/>
</dbReference>
<organism evidence="1 2">
    <name type="scientific">Carboxydothermus pertinax</name>
    <dbReference type="NCBI Taxonomy" id="870242"/>
    <lineage>
        <taxon>Bacteria</taxon>
        <taxon>Bacillati</taxon>
        <taxon>Bacillota</taxon>
        <taxon>Clostridia</taxon>
        <taxon>Thermoanaerobacterales</taxon>
        <taxon>Thermoanaerobacteraceae</taxon>
        <taxon>Carboxydothermus</taxon>
    </lineage>
</organism>